<dbReference type="EMBL" id="CP000817">
    <property type="protein sequence ID" value="ACA37648.1"/>
    <property type="molecule type" value="Genomic_DNA"/>
</dbReference>
<dbReference type="AlphaFoldDB" id="B1HS30"/>
<dbReference type="Gene3D" id="1.10.8.60">
    <property type="match status" value="1"/>
</dbReference>
<evidence type="ECO:0000313" key="1">
    <source>
        <dbReference type="EMBL" id="ACA37648.1"/>
    </source>
</evidence>
<name>B1HS30_LYSSC</name>
<organism evidence="1 2">
    <name type="scientific">Lysinibacillus sphaericus (strain C3-41)</name>
    <dbReference type="NCBI Taxonomy" id="444177"/>
    <lineage>
        <taxon>Bacteria</taxon>
        <taxon>Bacillati</taxon>
        <taxon>Bacillota</taxon>
        <taxon>Bacilli</taxon>
        <taxon>Bacillales</taxon>
        <taxon>Bacillaceae</taxon>
        <taxon>Lysinibacillus</taxon>
    </lineage>
</organism>
<dbReference type="Proteomes" id="UP000002164">
    <property type="component" value="Chromosome"/>
</dbReference>
<sequence>METRIAILRKKAKADGLEVPNEVMLYIANQMDSNIRELKVRLFASLPIHRS</sequence>
<gene>
    <name evidence="1" type="primary">dnaA</name>
    <name evidence="1" type="ordered locus">Bsph_0002</name>
</gene>
<dbReference type="HOGENOM" id="CLU_3100493_0_0_9"/>
<protein>
    <submittedName>
        <fullName evidence="1">DnaA</fullName>
    </submittedName>
</protein>
<dbReference type="EnsemblBacteria" id="ACA37648">
    <property type="protein sequence ID" value="ACA37648"/>
    <property type="gene ID" value="Bsph_0002"/>
</dbReference>
<proteinExistence type="predicted"/>
<accession>B1HS30</accession>
<reference evidence="1 2" key="1">
    <citation type="journal article" date="2008" name="J. Bacteriol.">
        <title>Complete genome sequence of the mosquitocidal bacterium Bacillus sphaericus C3-41 and comparison with those of closely related Bacillus species.</title>
        <authorList>
            <person name="Hu X."/>
            <person name="Fan W."/>
            <person name="Han B."/>
            <person name="Liu H."/>
            <person name="Zheng D."/>
            <person name="Li Q."/>
            <person name="Dong W."/>
            <person name="Yan J."/>
            <person name="Gao M."/>
            <person name="Berry C."/>
            <person name="Yuan Z."/>
        </authorList>
    </citation>
    <scope>NUCLEOTIDE SEQUENCE [LARGE SCALE GENOMIC DNA]</scope>
    <source>
        <strain evidence="1 2">C3-41</strain>
    </source>
</reference>
<evidence type="ECO:0000313" key="2">
    <source>
        <dbReference type="Proteomes" id="UP000002164"/>
    </source>
</evidence>
<dbReference type="KEGG" id="lsp:Bsph_0002"/>